<organism evidence="1 2">
    <name type="scientific">Karstenula rhodostoma CBS 690.94</name>
    <dbReference type="NCBI Taxonomy" id="1392251"/>
    <lineage>
        <taxon>Eukaryota</taxon>
        <taxon>Fungi</taxon>
        <taxon>Dikarya</taxon>
        <taxon>Ascomycota</taxon>
        <taxon>Pezizomycotina</taxon>
        <taxon>Dothideomycetes</taxon>
        <taxon>Pleosporomycetidae</taxon>
        <taxon>Pleosporales</taxon>
        <taxon>Massarineae</taxon>
        <taxon>Didymosphaeriaceae</taxon>
        <taxon>Karstenula</taxon>
    </lineage>
</organism>
<sequence length="92" mass="10049">MFAAKLDMHLGVWDARRLTENGAVGASYAAGASTNETAGSTALFILRQAATTLGVCRCLECVRHSWVYTWETLAWLTRNGSLQPGVFVRWGT</sequence>
<protein>
    <submittedName>
        <fullName evidence="1">Uncharacterized protein</fullName>
    </submittedName>
</protein>
<evidence type="ECO:0000313" key="1">
    <source>
        <dbReference type="EMBL" id="KAF2450149.1"/>
    </source>
</evidence>
<keyword evidence="2" id="KW-1185">Reference proteome</keyword>
<dbReference type="EMBL" id="MU001493">
    <property type="protein sequence ID" value="KAF2450149.1"/>
    <property type="molecule type" value="Genomic_DNA"/>
</dbReference>
<evidence type="ECO:0000313" key="2">
    <source>
        <dbReference type="Proteomes" id="UP000799764"/>
    </source>
</evidence>
<dbReference type="AlphaFoldDB" id="A0A9P4PWE6"/>
<comment type="caution">
    <text evidence="1">The sequence shown here is derived from an EMBL/GenBank/DDBJ whole genome shotgun (WGS) entry which is preliminary data.</text>
</comment>
<accession>A0A9P4PWE6</accession>
<name>A0A9P4PWE6_9PLEO</name>
<dbReference type="Proteomes" id="UP000799764">
    <property type="component" value="Unassembled WGS sequence"/>
</dbReference>
<reference evidence="1" key="1">
    <citation type="journal article" date="2020" name="Stud. Mycol.">
        <title>101 Dothideomycetes genomes: a test case for predicting lifestyles and emergence of pathogens.</title>
        <authorList>
            <person name="Haridas S."/>
            <person name="Albert R."/>
            <person name="Binder M."/>
            <person name="Bloem J."/>
            <person name="Labutti K."/>
            <person name="Salamov A."/>
            <person name="Andreopoulos B."/>
            <person name="Baker S."/>
            <person name="Barry K."/>
            <person name="Bills G."/>
            <person name="Bluhm B."/>
            <person name="Cannon C."/>
            <person name="Castanera R."/>
            <person name="Culley D."/>
            <person name="Daum C."/>
            <person name="Ezra D."/>
            <person name="Gonzalez J."/>
            <person name="Henrissat B."/>
            <person name="Kuo A."/>
            <person name="Liang C."/>
            <person name="Lipzen A."/>
            <person name="Lutzoni F."/>
            <person name="Magnuson J."/>
            <person name="Mondo S."/>
            <person name="Nolan M."/>
            <person name="Ohm R."/>
            <person name="Pangilinan J."/>
            <person name="Park H.-J."/>
            <person name="Ramirez L."/>
            <person name="Alfaro M."/>
            <person name="Sun H."/>
            <person name="Tritt A."/>
            <person name="Yoshinaga Y."/>
            <person name="Zwiers L.-H."/>
            <person name="Turgeon B."/>
            <person name="Goodwin S."/>
            <person name="Spatafora J."/>
            <person name="Crous P."/>
            <person name="Grigoriev I."/>
        </authorList>
    </citation>
    <scope>NUCLEOTIDE SEQUENCE</scope>
    <source>
        <strain evidence="1">CBS 690.94</strain>
    </source>
</reference>
<gene>
    <name evidence="1" type="ORF">P171DRAFT_135222</name>
</gene>
<proteinExistence type="predicted"/>